<evidence type="ECO:0000313" key="2">
    <source>
        <dbReference type="EMBL" id="CDY37343.1"/>
    </source>
</evidence>
<reference evidence="1" key="3">
    <citation type="submission" date="2021-01" db="EMBL/GenBank/DDBJ databases">
        <authorList>
            <consortium name="Genoscope - CEA"/>
            <person name="William W."/>
        </authorList>
    </citation>
    <scope>NUCLEOTIDE SEQUENCE</scope>
</reference>
<protein>
    <submittedName>
        <fullName evidence="1">(rape) hypothetical protein</fullName>
    </submittedName>
    <submittedName>
        <fullName evidence="2">BnaC02g33610D protein</fullName>
    </submittedName>
</protein>
<dbReference type="Proteomes" id="UP001295469">
    <property type="component" value="Chromosome C02"/>
</dbReference>
<dbReference type="Gramene" id="CDY37343">
    <property type="protein sequence ID" value="CDY37343"/>
    <property type="gene ID" value="GSBRNA2T00063879001"/>
</dbReference>
<sequence length="166" mass="18591">MAIDSSVSLTAFVLPLRLTISELRSLSNASSVPTFLPSHSLSLLPPIRFISTASKFTSQVFSMTSISLSTASPIFSSSADRIGRNSRTAPLLCLLWLIRRHIRRHFHRHICHRQGARGGFHRRQRITLSFFWPYTSRAAADWEVPVSQPPLEDLIVGDGDSWTTGF</sequence>
<gene>
    <name evidence="2" type="primary">BnaC02g33610D</name>
    <name evidence="1" type="ORF">DARMORV10_C02P49040.1</name>
    <name evidence="2" type="ORF">GSBRNA2T00063879001</name>
</gene>
<keyword evidence="3" id="KW-1185">Reference proteome</keyword>
<organism evidence="2 3">
    <name type="scientific">Brassica napus</name>
    <name type="common">Rape</name>
    <dbReference type="NCBI Taxonomy" id="3708"/>
    <lineage>
        <taxon>Eukaryota</taxon>
        <taxon>Viridiplantae</taxon>
        <taxon>Streptophyta</taxon>
        <taxon>Embryophyta</taxon>
        <taxon>Tracheophyta</taxon>
        <taxon>Spermatophyta</taxon>
        <taxon>Magnoliopsida</taxon>
        <taxon>eudicotyledons</taxon>
        <taxon>Gunneridae</taxon>
        <taxon>Pentapetalae</taxon>
        <taxon>rosids</taxon>
        <taxon>malvids</taxon>
        <taxon>Brassicales</taxon>
        <taxon>Brassicaceae</taxon>
        <taxon>Brassiceae</taxon>
        <taxon>Brassica</taxon>
    </lineage>
</organism>
<name>A0A078HKF2_BRANA</name>
<reference evidence="2" key="2">
    <citation type="submission" date="2014-06" db="EMBL/GenBank/DDBJ databases">
        <authorList>
            <person name="Genoscope - CEA"/>
        </authorList>
    </citation>
    <scope>NUCLEOTIDE SEQUENCE</scope>
</reference>
<dbReference type="PaxDb" id="3708-A0A078HKF2"/>
<dbReference type="AlphaFoldDB" id="A0A078HKF2"/>
<reference evidence="2 3" key="1">
    <citation type="journal article" date="2014" name="Science">
        <title>Plant genetics. Early allopolyploid evolution in the post-Neolithic Brassica napus oilseed genome.</title>
        <authorList>
            <person name="Chalhoub B."/>
            <person name="Denoeud F."/>
            <person name="Liu S."/>
            <person name="Parkin I.A."/>
            <person name="Tang H."/>
            <person name="Wang X."/>
            <person name="Chiquet J."/>
            <person name="Belcram H."/>
            <person name="Tong C."/>
            <person name="Samans B."/>
            <person name="Correa M."/>
            <person name="Da Silva C."/>
            <person name="Just J."/>
            <person name="Falentin C."/>
            <person name="Koh C.S."/>
            <person name="Le Clainche I."/>
            <person name="Bernard M."/>
            <person name="Bento P."/>
            <person name="Noel B."/>
            <person name="Labadie K."/>
            <person name="Alberti A."/>
            <person name="Charles M."/>
            <person name="Arnaud D."/>
            <person name="Guo H."/>
            <person name="Daviaud C."/>
            <person name="Alamery S."/>
            <person name="Jabbari K."/>
            <person name="Zhao M."/>
            <person name="Edger P.P."/>
            <person name="Chelaifa H."/>
            <person name="Tack D."/>
            <person name="Lassalle G."/>
            <person name="Mestiri I."/>
            <person name="Schnel N."/>
            <person name="Le Paslier M.C."/>
            <person name="Fan G."/>
            <person name="Renault V."/>
            <person name="Bayer P.E."/>
            <person name="Golicz A.A."/>
            <person name="Manoli S."/>
            <person name="Lee T.H."/>
            <person name="Thi V.H."/>
            <person name="Chalabi S."/>
            <person name="Hu Q."/>
            <person name="Fan C."/>
            <person name="Tollenaere R."/>
            <person name="Lu Y."/>
            <person name="Battail C."/>
            <person name="Shen J."/>
            <person name="Sidebottom C.H."/>
            <person name="Wang X."/>
            <person name="Canaguier A."/>
            <person name="Chauveau A."/>
            <person name="Berard A."/>
            <person name="Deniot G."/>
            <person name="Guan M."/>
            <person name="Liu Z."/>
            <person name="Sun F."/>
            <person name="Lim Y.P."/>
            <person name="Lyons E."/>
            <person name="Town C.D."/>
            <person name="Bancroft I."/>
            <person name="Wang X."/>
            <person name="Meng J."/>
            <person name="Ma J."/>
            <person name="Pires J.C."/>
            <person name="King G.J."/>
            <person name="Brunel D."/>
            <person name="Delourme R."/>
            <person name="Renard M."/>
            <person name="Aury J.M."/>
            <person name="Adams K.L."/>
            <person name="Batley J."/>
            <person name="Snowdon R.J."/>
            <person name="Tost J."/>
            <person name="Edwards D."/>
            <person name="Zhou Y."/>
            <person name="Hua W."/>
            <person name="Sharpe A.G."/>
            <person name="Paterson A.H."/>
            <person name="Guan C."/>
            <person name="Wincker P."/>
        </authorList>
    </citation>
    <scope>NUCLEOTIDE SEQUENCE [LARGE SCALE GENOMIC DNA]</scope>
    <source>
        <strain evidence="3">cv. Darmor-bzh</strain>
    </source>
</reference>
<dbReference type="EMBL" id="LK032398">
    <property type="protein sequence ID" value="CDY37343.1"/>
    <property type="molecule type" value="Genomic_DNA"/>
</dbReference>
<accession>A0A078HKF2</accession>
<dbReference type="EMBL" id="HG994366">
    <property type="protein sequence ID" value="CAF1919653.1"/>
    <property type="molecule type" value="Genomic_DNA"/>
</dbReference>
<evidence type="ECO:0000313" key="3">
    <source>
        <dbReference type="Proteomes" id="UP000028999"/>
    </source>
</evidence>
<proteinExistence type="predicted"/>
<dbReference type="Proteomes" id="UP000028999">
    <property type="component" value="Unassembled WGS sequence"/>
</dbReference>
<evidence type="ECO:0000313" key="1">
    <source>
        <dbReference type="EMBL" id="CAF1919653.1"/>
    </source>
</evidence>
<dbReference type="STRING" id="3708.A0A078HKF2"/>